<accession>A0AAF0CQS9</accession>
<keyword evidence="4 7" id="KW-0812">Transmembrane</keyword>
<feature type="domain" description="Bacterial sugar transferase" evidence="8">
    <location>
        <begin position="277"/>
        <end position="464"/>
    </location>
</feature>
<comment type="subcellular location">
    <subcellularLocation>
        <location evidence="1">Membrane</location>
        <topology evidence="1">Multi-pass membrane protein</topology>
    </subcellularLocation>
</comment>
<feature type="transmembrane region" description="Helical" evidence="7">
    <location>
        <begin position="279"/>
        <end position="303"/>
    </location>
</feature>
<dbReference type="GO" id="GO:0016020">
    <property type="term" value="C:membrane"/>
    <property type="evidence" value="ECO:0007669"/>
    <property type="project" value="UniProtKB-SubCell"/>
</dbReference>
<sequence length="471" mass="53935">MITYRLRGLVTAYALFTIVSASLLLLGLAELVPHLPYVDLSETVNLTPYMLAVMAGMLMGARDLSLEAQRLHRLQRLDAAMLALRQVFVVAACIFTLMFAIKDRAISRVFLGVYLTVLFGYLAWSHARIPRGLARMLFPQQRLMRTLFVGRFQALERLNDWVANREHLGIRPIGLLCDEVPTRADHLIAPPLGKIADAKRIIGGHGVQQVIMLELMEDVSAVEHLVDACQAEGTRLLIYNNYADRLAQSFVPLEEGGHQFLALQEEPLEDPINRVFKRILDICISLPVVLVVLPPLTLFVWLVQRWQAPGPVFFARPRGGQYRKSFNMFKFRSMFTAERDDQKEAQQASSGDDRIYPLGRWLRRTSLDEFPQFINVLRGEMSVVGPRPHLPRHDDEFAEQERAYRQRMLVKPGITGMAQTKGFRGEIDDPAKLSRRVYWDLHYVNHWTPSLDIVIILRTFWQVFFPPNSAY</sequence>
<proteinExistence type="inferred from homology"/>
<feature type="transmembrane region" description="Helical" evidence="7">
    <location>
        <begin position="12"/>
        <end position="32"/>
    </location>
</feature>
<evidence type="ECO:0000256" key="4">
    <source>
        <dbReference type="ARBA" id="ARBA00022692"/>
    </source>
</evidence>
<keyword evidence="10" id="KW-1185">Reference proteome</keyword>
<reference evidence="9" key="1">
    <citation type="submission" date="2023-03" db="EMBL/GenBank/DDBJ databases">
        <title>Lomoglobus Profundus gen. nov., sp. nov., a novel member of the phylum Verrucomicrobia, isolated from deep-marine sediment of South China Sea.</title>
        <authorList>
            <person name="Ahmad T."/>
            <person name="Ishaq S.E."/>
            <person name="Wang F."/>
        </authorList>
    </citation>
    <scope>NUCLEOTIDE SEQUENCE</scope>
    <source>
        <strain evidence="9">LMO-M01</strain>
    </source>
</reference>
<dbReference type="Pfam" id="PF02397">
    <property type="entry name" value="Bac_transf"/>
    <property type="match status" value="1"/>
</dbReference>
<dbReference type="EMBL" id="CP119075">
    <property type="protein sequence ID" value="WED66369.1"/>
    <property type="molecule type" value="Genomic_DNA"/>
</dbReference>
<keyword evidence="5 7" id="KW-1133">Transmembrane helix</keyword>
<name>A0AAF0CQS9_9BACT</name>
<protein>
    <submittedName>
        <fullName evidence="9">Exopolysaccharide biosynthesis polyprenyl glycosylphosphotransferase</fullName>
    </submittedName>
</protein>
<organism evidence="9 10">
    <name type="scientific">Synoicihabitans lomoniglobus</name>
    <dbReference type="NCBI Taxonomy" id="2909285"/>
    <lineage>
        <taxon>Bacteria</taxon>
        <taxon>Pseudomonadati</taxon>
        <taxon>Verrucomicrobiota</taxon>
        <taxon>Opitutia</taxon>
        <taxon>Opitutales</taxon>
        <taxon>Opitutaceae</taxon>
        <taxon>Synoicihabitans</taxon>
    </lineage>
</organism>
<gene>
    <name evidence="9" type="ORF">PXH66_05850</name>
</gene>
<dbReference type="RefSeq" id="WP_330930406.1">
    <property type="nucleotide sequence ID" value="NZ_CP119075.1"/>
</dbReference>
<dbReference type="PANTHER" id="PTHR30576:SF0">
    <property type="entry name" value="UNDECAPRENYL-PHOSPHATE N-ACETYLGALACTOSAMINYL 1-PHOSPHATE TRANSFERASE-RELATED"/>
    <property type="match status" value="1"/>
</dbReference>
<dbReference type="KEGG" id="slom:PXH66_05850"/>
<dbReference type="InterPro" id="IPR003362">
    <property type="entry name" value="Bact_transf"/>
</dbReference>
<evidence type="ECO:0000256" key="7">
    <source>
        <dbReference type="SAM" id="Phobius"/>
    </source>
</evidence>
<comment type="similarity">
    <text evidence="2">Belongs to the bacterial sugar transferase family.</text>
</comment>
<dbReference type="NCBIfam" id="TIGR03025">
    <property type="entry name" value="EPS_sugtrans"/>
    <property type="match status" value="1"/>
</dbReference>
<evidence type="ECO:0000313" key="10">
    <source>
        <dbReference type="Proteomes" id="UP001218638"/>
    </source>
</evidence>
<evidence type="ECO:0000256" key="6">
    <source>
        <dbReference type="ARBA" id="ARBA00023136"/>
    </source>
</evidence>
<keyword evidence="3" id="KW-0808">Transferase</keyword>
<feature type="transmembrane region" description="Helical" evidence="7">
    <location>
        <begin position="82"/>
        <end position="101"/>
    </location>
</feature>
<evidence type="ECO:0000256" key="3">
    <source>
        <dbReference type="ARBA" id="ARBA00022679"/>
    </source>
</evidence>
<dbReference type="Pfam" id="PF13727">
    <property type="entry name" value="CoA_binding_3"/>
    <property type="match status" value="1"/>
</dbReference>
<dbReference type="GO" id="GO:0016780">
    <property type="term" value="F:phosphotransferase activity, for other substituted phosphate groups"/>
    <property type="evidence" value="ECO:0007669"/>
    <property type="project" value="TreeGrafter"/>
</dbReference>
<evidence type="ECO:0000313" key="9">
    <source>
        <dbReference type="EMBL" id="WED66369.1"/>
    </source>
</evidence>
<evidence type="ECO:0000256" key="5">
    <source>
        <dbReference type="ARBA" id="ARBA00022989"/>
    </source>
</evidence>
<evidence type="ECO:0000256" key="2">
    <source>
        <dbReference type="ARBA" id="ARBA00006464"/>
    </source>
</evidence>
<feature type="transmembrane region" description="Helical" evidence="7">
    <location>
        <begin position="44"/>
        <end position="61"/>
    </location>
</feature>
<feature type="transmembrane region" description="Helical" evidence="7">
    <location>
        <begin position="107"/>
        <end position="127"/>
    </location>
</feature>
<dbReference type="InterPro" id="IPR017475">
    <property type="entry name" value="EPS_sugar_tfrase"/>
</dbReference>
<dbReference type="PANTHER" id="PTHR30576">
    <property type="entry name" value="COLANIC BIOSYNTHESIS UDP-GLUCOSE LIPID CARRIER TRANSFERASE"/>
    <property type="match status" value="1"/>
</dbReference>
<dbReference type="Proteomes" id="UP001218638">
    <property type="component" value="Chromosome"/>
</dbReference>
<keyword evidence="6 7" id="KW-0472">Membrane</keyword>
<dbReference type="AlphaFoldDB" id="A0AAF0CQS9"/>
<evidence type="ECO:0000259" key="8">
    <source>
        <dbReference type="Pfam" id="PF02397"/>
    </source>
</evidence>
<evidence type="ECO:0000256" key="1">
    <source>
        <dbReference type="ARBA" id="ARBA00004141"/>
    </source>
</evidence>